<comment type="caution">
    <text evidence="1">The sequence shown here is derived from an EMBL/GenBank/DDBJ whole genome shotgun (WGS) entry which is preliminary data.</text>
</comment>
<dbReference type="PANTHER" id="PTHR46586">
    <property type="entry name" value="ANKYRIN REPEAT-CONTAINING PROTEIN"/>
    <property type="match status" value="1"/>
</dbReference>
<evidence type="ECO:0000313" key="2">
    <source>
        <dbReference type="Proteomes" id="UP000193411"/>
    </source>
</evidence>
<dbReference type="Gene3D" id="1.25.40.20">
    <property type="entry name" value="Ankyrin repeat-containing domain"/>
    <property type="match status" value="1"/>
</dbReference>
<evidence type="ECO:0000313" key="1">
    <source>
        <dbReference type="EMBL" id="ORZ33298.1"/>
    </source>
</evidence>
<accession>A0A1Y2HFD5</accession>
<protein>
    <recommendedName>
        <fullName evidence="3">Ankyrin repeat-containing domain protein</fullName>
    </recommendedName>
</protein>
<keyword evidence="2" id="KW-1185">Reference proteome</keyword>
<dbReference type="AlphaFoldDB" id="A0A1Y2HFD5"/>
<gene>
    <name evidence="1" type="ORF">BCR44DRAFT_38834</name>
</gene>
<dbReference type="EMBL" id="MCFL01000037">
    <property type="protein sequence ID" value="ORZ33298.1"/>
    <property type="molecule type" value="Genomic_DNA"/>
</dbReference>
<organism evidence="1 2">
    <name type="scientific">Catenaria anguillulae PL171</name>
    <dbReference type="NCBI Taxonomy" id="765915"/>
    <lineage>
        <taxon>Eukaryota</taxon>
        <taxon>Fungi</taxon>
        <taxon>Fungi incertae sedis</taxon>
        <taxon>Blastocladiomycota</taxon>
        <taxon>Blastocladiomycetes</taxon>
        <taxon>Blastocladiales</taxon>
        <taxon>Catenariaceae</taxon>
        <taxon>Catenaria</taxon>
    </lineage>
</organism>
<dbReference type="STRING" id="765915.A0A1Y2HFD5"/>
<dbReference type="PANTHER" id="PTHR46586:SF3">
    <property type="entry name" value="ANKYRIN REPEAT-CONTAINING PROTEIN"/>
    <property type="match status" value="1"/>
</dbReference>
<dbReference type="SUPFAM" id="SSF140860">
    <property type="entry name" value="Pseudo ankyrin repeat-like"/>
    <property type="match status" value="1"/>
</dbReference>
<proteinExistence type="predicted"/>
<sequence>MHRPDVDLMWAARDDNLKLLKFTVDWSKEPEGRPLHYCSWQTVQNALELDSPRVLEWLFNQPGLYLTEVSGYQLAGAMCGKGRANWHKWWQSSASQRFKDRGSFENSAMAASQDGRLDILDWLLANLGATGIAGIAFHDYDSAIVAAARQGHVDVMDWWLGKVQSGAIPVTIDWVKVVKAGFDYNNVAVLEWCKRQPQAAEALQKARETQVVACEMGDLELVKELHATGHLTGSRRNLIQSALKSGNVQLLDWIQATIDPSVAGSDVSWDWMGPYERACQLGKVDLLDWLVANGYDIPQPGQKRAYVFYCAVSENNGAALDWLFENGFAHGMSLRDWSGCLESASSNGYIDMLRKLAEIISMVCAPTLPASRPQRGRPIPARILHDAFSNGHVDVIEWWLKESGSLLKASFDLDHGKPYLEACTQYARNPSRSLAALKTWYQGGRPIDYAECIHEASIRGRVDVLDWLLHSTIASKDDFVKAWSDAATFPDETYAETMYAHYWFDVDNHSDSLVWWRDNLPKVAALPVNRGPYENPIHAHYLKHMVGNASFELLEPFHAIEEYDGLVDLLEYWKQTGRVHELEEDADRCLTAATEYGNCLALDWWKASGLKMECPEEVLTGERPVLSEGREWWAKSGLVDQSQIVNIKVR</sequence>
<dbReference type="InterPro" id="IPR036770">
    <property type="entry name" value="Ankyrin_rpt-contain_sf"/>
</dbReference>
<evidence type="ECO:0008006" key="3">
    <source>
        <dbReference type="Google" id="ProtNLM"/>
    </source>
</evidence>
<name>A0A1Y2HFD5_9FUNG</name>
<dbReference type="SUPFAM" id="SSF48403">
    <property type="entry name" value="Ankyrin repeat"/>
    <property type="match status" value="1"/>
</dbReference>
<dbReference type="OrthoDB" id="70387at2759"/>
<dbReference type="Proteomes" id="UP000193411">
    <property type="component" value="Unassembled WGS sequence"/>
</dbReference>
<dbReference type="InterPro" id="IPR052050">
    <property type="entry name" value="SecEffector_AnkRepeat"/>
</dbReference>
<reference evidence="1 2" key="1">
    <citation type="submission" date="2016-07" db="EMBL/GenBank/DDBJ databases">
        <title>Pervasive Adenine N6-methylation of Active Genes in Fungi.</title>
        <authorList>
            <consortium name="DOE Joint Genome Institute"/>
            <person name="Mondo S.J."/>
            <person name="Dannebaum R.O."/>
            <person name="Kuo R.C."/>
            <person name="Labutti K."/>
            <person name="Haridas S."/>
            <person name="Kuo A."/>
            <person name="Salamov A."/>
            <person name="Ahrendt S.R."/>
            <person name="Lipzen A."/>
            <person name="Sullivan W."/>
            <person name="Andreopoulos W.B."/>
            <person name="Clum A."/>
            <person name="Lindquist E."/>
            <person name="Daum C."/>
            <person name="Ramamoorthy G.K."/>
            <person name="Gryganskyi A."/>
            <person name="Culley D."/>
            <person name="Magnuson J.K."/>
            <person name="James T.Y."/>
            <person name="O'Malley M.A."/>
            <person name="Stajich J.E."/>
            <person name="Spatafora J.W."/>
            <person name="Visel A."/>
            <person name="Grigoriev I.V."/>
        </authorList>
    </citation>
    <scope>NUCLEOTIDE SEQUENCE [LARGE SCALE GENOMIC DNA]</scope>
    <source>
        <strain evidence="1 2">PL171</strain>
    </source>
</reference>